<dbReference type="Proteomes" id="UP000000305">
    <property type="component" value="Unassembled WGS sequence"/>
</dbReference>
<dbReference type="HOGENOM" id="CLU_1039225_0_0_1"/>
<proteinExistence type="predicted"/>
<evidence type="ECO:0000313" key="1">
    <source>
        <dbReference type="EMBL" id="EFX77376.1"/>
    </source>
</evidence>
<gene>
    <name evidence="1" type="ORF">DAPPUDRAFT_106201</name>
</gene>
<sequence length="268" mass="30829">MYSDILGQANKNFNLEGRVLMDHVYGSIKATVNDMYQFCTGSRIIPLDTLKSDWEGSARYRIECCFCYWNGFRRRTASVATCNPKISLPLISKLKFKESWPIALNHIIGFRSSRGGNLVPVPTKPITDKDLSRGLVIMSRHFVIVPLKRKVLKSSSYNFHAHEMQANSHFKPDWDFIKEWEEKAEEEVTKIIANKKAWIKKNQRSRIPREWVKQNQVYTISAFISEVMANGFDAPYLNGKKLTNQVAKQGRNLKTALEPDDVHTVICD</sequence>
<dbReference type="EMBL" id="GL732563">
    <property type="protein sequence ID" value="EFX77376.1"/>
    <property type="molecule type" value="Genomic_DNA"/>
</dbReference>
<keyword evidence="2" id="KW-1185">Reference proteome</keyword>
<evidence type="ECO:0000313" key="2">
    <source>
        <dbReference type="Proteomes" id="UP000000305"/>
    </source>
</evidence>
<dbReference type="AlphaFoldDB" id="E9GTD9"/>
<protein>
    <submittedName>
        <fullName evidence="1">Uncharacterized protein</fullName>
    </submittedName>
</protein>
<dbReference type="KEGG" id="dpx:DAPPUDRAFT_106201"/>
<accession>E9GTD9</accession>
<dbReference type="InParanoid" id="E9GTD9"/>
<organism evidence="1 2">
    <name type="scientific">Daphnia pulex</name>
    <name type="common">Water flea</name>
    <dbReference type="NCBI Taxonomy" id="6669"/>
    <lineage>
        <taxon>Eukaryota</taxon>
        <taxon>Metazoa</taxon>
        <taxon>Ecdysozoa</taxon>
        <taxon>Arthropoda</taxon>
        <taxon>Crustacea</taxon>
        <taxon>Branchiopoda</taxon>
        <taxon>Diplostraca</taxon>
        <taxon>Cladocera</taxon>
        <taxon>Anomopoda</taxon>
        <taxon>Daphniidae</taxon>
        <taxon>Daphnia</taxon>
    </lineage>
</organism>
<reference evidence="1 2" key="1">
    <citation type="journal article" date="2011" name="Science">
        <title>The ecoresponsive genome of Daphnia pulex.</title>
        <authorList>
            <person name="Colbourne J.K."/>
            <person name="Pfrender M.E."/>
            <person name="Gilbert D."/>
            <person name="Thomas W.K."/>
            <person name="Tucker A."/>
            <person name="Oakley T.H."/>
            <person name="Tokishita S."/>
            <person name="Aerts A."/>
            <person name="Arnold G.J."/>
            <person name="Basu M.K."/>
            <person name="Bauer D.J."/>
            <person name="Caceres C.E."/>
            <person name="Carmel L."/>
            <person name="Casola C."/>
            <person name="Choi J.H."/>
            <person name="Detter J.C."/>
            <person name="Dong Q."/>
            <person name="Dusheyko S."/>
            <person name="Eads B.D."/>
            <person name="Frohlich T."/>
            <person name="Geiler-Samerotte K.A."/>
            <person name="Gerlach D."/>
            <person name="Hatcher P."/>
            <person name="Jogdeo S."/>
            <person name="Krijgsveld J."/>
            <person name="Kriventseva E.V."/>
            <person name="Kultz D."/>
            <person name="Laforsch C."/>
            <person name="Lindquist E."/>
            <person name="Lopez J."/>
            <person name="Manak J.R."/>
            <person name="Muller J."/>
            <person name="Pangilinan J."/>
            <person name="Patwardhan R.P."/>
            <person name="Pitluck S."/>
            <person name="Pritham E.J."/>
            <person name="Rechtsteiner A."/>
            <person name="Rho M."/>
            <person name="Rogozin I.B."/>
            <person name="Sakarya O."/>
            <person name="Salamov A."/>
            <person name="Schaack S."/>
            <person name="Shapiro H."/>
            <person name="Shiga Y."/>
            <person name="Skalitzky C."/>
            <person name="Smith Z."/>
            <person name="Souvorov A."/>
            <person name="Sung W."/>
            <person name="Tang Z."/>
            <person name="Tsuchiya D."/>
            <person name="Tu H."/>
            <person name="Vos H."/>
            <person name="Wang M."/>
            <person name="Wolf Y.I."/>
            <person name="Yamagata H."/>
            <person name="Yamada T."/>
            <person name="Ye Y."/>
            <person name="Shaw J.R."/>
            <person name="Andrews J."/>
            <person name="Crease T.J."/>
            <person name="Tang H."/>
            <person name="Lucas S.M."/>
            <person name="Robertson H.M."/>
            <person name="Bork P."/>
            <person name="Koonin E.V."/>
            <person name="Zdobnov E.M."/>
            <person name="Grigoriev I.V."/>
            <person name="Lynch M."/>
            <person name="Boore J.L."/>
        </authorList>
    </citation>
    <scope>NUCLEOTIDE SEQUENCE [LARGE SCALE GENOMIC DNA]</scope>
</reference>
<name>E9GTD9_DAPPU</name>